<reference evidence="2" key="1">
    <citation type="journal article" date="2020" name="Stud. Mycol.">
        <title>101 Dothideomycetes genomes: a test case for predicting lifestyles and emergence of pathogens.</title>
        <authorList>
            <person name="Haridas S."/>
            <person name="Albert R."/>
            <person name="Binder M."/>
            <person name="Bloem J."/>
            <person name="Labutti K."/>
            <person name="Salamov A."/>
            <person name="Andreopoulos B."/>
            <person name="Baker S."/>
            <person name="Barry K."/>
            <person name="Bills G."/>
            <person name="Bluhm B."/>
            <person name="Cannon C."/>
            <person name="Castanera R."/>
            <person name="Culley D."/>
            <person name="Daum C."/>
            <person name="Ezra D."/>
            <person name="Gonzalez J."/>
            <person name="Henrissat B."/>
            <person name="Kuo A."/>
            <person name="Liang C."/>
            <person name="Lipzen A."/>
            <person name="Lutzoni F."/>
            <person name="Magnuson J."/>
            <person name="Mondo S."/>
            <person name="Nolan M."/>
            <person name="Ohm R."/>
            <person name="Pangilinan J."/>
            <person name="Park H.-J."/>
            <person name="Ramirez L."/>
            <person name="Alfaro M."/>
            <person name="Sun H."/>
            <person name="Tritt A."/>
            <person name="Yoshinaga Y."/>
            <person name="Zwiers L.-H."/>
            <person name="Turgeon B."/>
            <person name="Goodwin S."/>
            <person name="Spatafora J."/>
            <person name="Crous P."/>
            <person name="Grigoriev I."/>
        </authorList>
    </citation>
    <scope>NUCLEOTIDE SEQUENCE</scope>
    <source>
        <strain evidence="2">CBS 379.55</strain>
    </source>
</reference>
<protein>
    <submittedName>
        <fullName evidence="2">Uncharacterized protein</fullName>
    </submittedName>
</protein>
<name>A0A6A6JR95_WESOR</name>
<gene>
    <name evidence="2" type="ORF">EI97DRAFT_432349</name>
</gene>
<feature type="compositionally biased region" description="Polar residues" evidence="1">
    <location>
        <begin position="176"/>
        <end position="187"/>
    </location>
</feature>
<dbReference type="Proteomes" id="UP000800097">
    <property type="component" value="Unassembled WGS sequence"/>
</dbReference>
<proteinExistence type="predicted"/>
<dbReference type="PANTHER" id="PTHR28186:SF1">
    <property type="entry name" value="MEIOTICALLY UP-REGULATED GENE 9 PROTEIN"/>
    <property type="match status" value="1"/>
</dbReference>
<dbReference type="OrthoDB" id="5330253at2759"/>
<dbReference type="AlphaFoldDB" id="A0A6A6JR95"/>
<evidence type="ECO:0000313" key="3">
    <source>
        <dbReference type="Proteomes" id="UP000800097"/>
    </source>
</evidence>
<sequence>MPPRHPPQEGYYGSRPMPARHPYTENGSTQGQGYMGRPRQSRSQYENGYGRQGPGHNVYPSPGYQQSRDTVNTHGSGGSYSEPYNSDPNSESSSFDRPSPGKHPDLAEQYGFQGFGDNPELGGFGNGRPFENGSYHQQQQHHHQVPPPPPPHGANQMPPQQWGNVDQRGGQRPVISLNTTSAEQASTDKGGKPNVLTRVTSEKEKRGSWFKKRFSKH</sequence>
<dbReference type="PANTHER" id="PTHR28186">
    <property type="entry name" value="MEIOTICALLY UP-REGULATED GENE 9 PROTEIN"/>
    <property type="match status" value="1"/>
</dbReference>
<feature type="compositionally biased region" description="Polar residues" evidence="1">
    <location>
        <begin position="63"/>
        <end position="74"/>
    </location>
</feature>
<feature type="compositionally biased region" description="Polar residues" evidence="1">
    <location>
        <begin position="82"/>
        <end position="96"/>
    </location>
</feature>
<dbReference type="InterPro" id="IPR018809">
    <property type="entry name" value="DUF2406"/>
</dbReference>
<accession>A0A6A6JR95</accession>
<evidence type="ECO:0000313" key="2">
    <source>
        <dbReference type="EMBL" id="KAF2277479.1"/>
    </source>
</evidence>
<feature type="region of interest" description="Disordered" evidence="1">
    <location>
        <begin position="1"/>
        <end position="217"/>
    </location>
</feature>
<dbReference type="RefSeq" id="XP_033655018.1">
    <property type="nucleotide sequence ID" value="XM_033798145.1"/>
</dbReference>
<keyword evidence="3" id="KW-1185">Reference proteome</keyword>
<organism evidence="2 3">
    <name type="scientific">Westerdykella ornata</name>
    <dbReference type="NCBI Taxonomy" id="318751"/>
    <lineage>
        <taxon>Eukaryota</taxon>
        <taxon>Fungi</taxon>
        <taxon>Dikarya</taxon>
        <taxon>Ascomycota</taxon>
        <taxon>Pezizomycotina</taxon>
        <taxon>Dothideomycetes</taxon>
        <taxon>Pleosporomycetidae</taxon>
        <taxon>Pleosporales</taxon>
        <taxon>Sporormiaceae</taxon>
        <taxon>Westerdykella</taxon>
    </lineage>
</organism>
<dbReference type="EMBL" id="ML986490">
    <property type="protein sequence ID" value="KAF2277479.1"/>
    <property type="molecule type" value="Genomic_DNA"/>
</dbReference>
<evidence type="ECO:0000256" key="1">
    <source>
        <dbReference type="SAM" id="MobiDB-lite"/>
    </source>
</evidence>
<feature type="compositionally biased region" description="Basic residues" evidence="1">
    <location>
        <begin position="208"/>
        <end position="217"/>
    </location>
</feature>
<dbReference type="GeneID" id="54551320"/>